<name>Q2J6N9_FRACC</name>
<protein>
    <submittedName>
        <fullName evidence="5">NUDIX hydrolase</fullName>
    </submittedName>
</protein>
<dbReference type="PhylomeDB" id="Q2J6N9"/>
<evidence type="ECO:0000256" key="2">
    <source>
        <dbReference type="ARBA" id="ARBA00022801"/>
    </source>
</evidence>
<dbReference type="PROSITE" id="PS51462">
    <property type="entry name" value="NUDIX"/>
    <property type="match status" value="1"/>
</dbReference>
<dbReference type="InterPro" id="IPR020476">
    <property type="entry name" value="Nudix_hydrolase"/>
</dbReference>
<comment type="similarity">
    <text evidence="1 3">Belongs to the Nudix hydrolase family.</text>
</comment>
<dbReference type="HOGENOM" id="CLU_037162_7_1_11"/>
<dbReference type="InterPro" id="IPR015797">
    <property type="entry name" value="NUDIX_hydrolase-like_dom_sf"/>
</dbReference>
<dbReference type="InterPro" id="IPR020084">
    <property type="entry name" value="NUDIX_hydrolase_CS"/>
</dbReference>
<dbReference type="EMBL" id="CP000249">
    <property type="protein sequence ID" value="ABD13053.1"/>
    <property type="molecule type" value="Genomic_DNA"/>
</dbReference>
<dbReference type="PANTHER" id="PTHR43736">
    <property type="entry name" value="ADP-RIBOSE PYROPHOSPHATASE"/>
    <property type="match status" value="1"/>
</dbReference>
<evidence type="ECO:0000256" key="3">
    <source>
        <dbReference type="RuleBase" id="RU003476"/>
    </source>
</evidence>
<dbReference type="OrthoDB" id="9814308at2"/>
<keyword evidence="6" id="KW-1185">Reference proteome</keyword>
<organism evidence="5 6">
    <name type="scientific">Frankia casuarinae (strain DSM 45818 / CECT 9043 / HFP020203 / CcI3)</name>
    <dbReference type="NCBI Taxonomy" id="106370"/>
    <lineage>
        <taxon>Bacteria</taxon>
        <taxon>Bacillati</taxon>
        <taxon>Actinomycetota</taxon>
        <taxon>Actinomycetes</taxon>
        <taxon>Frankiales</taxon>
        <taxon>Frankiaceae</taxon>
        <taxon>Frankia</taxon>
    </lineage>
</organism>
<accession>Q2J6N9</accession>
<dbReference type="RefSeq" id="WP_011438077.1">
    <property type="nucleotide sequence ID" value="NC_007777.1"/>
</dbReference>
<dbReference type="SUPFAM" id="SSF55811">
    <property type="entry name" value="Nudix"/>
    <property type="match status" value="1"/>
</dbReference>
<feature type="domain" description="Nudix hydrolase" evidence="4">
    <location>
        <begin position="1"/>
        <end position="123"/>
    </location>
</feature>
<dbReference type="KEGG" id="fra:Francci3_3701"/>
<dbReference type="GO" id="GO:0016787">
    <property type="term" value="F:hydrolase activity"/>
    <property type="evidence" value="ECO:0007669"/>
    <property type="project" value="UniProtKB-KW"/>
</dbReference>
<dbReference type="STRING" id="106370.Francci3_3701"/>
<evidence type="ECO:0000313" key="6">
    <source>
        <dbReference type="Proteomes" id="UP000001937"/>
    </source>
</evidence>
<dbReference type="PRINTS" id="PR00502">
    <property type="entry name" value="NUDIXFAMILY"/>
</dbReference>
<evidence type="ECO:0000313" key="5">
    <source>
        <dbReference type="EMBL" id="ABD13053.1"/>
    </source>
</evidence>
<reference evidence="5 6" key="1">
    <citation type="journal article" date="2007" name="Genome Res.">
        <title>Genome characteristics of facultatively symbiotic Frankia sp. strains reflect host range and host plant biogeography.</title>
        <authorList>
            <person name="Normand P."/>
            <person name="Lapierre P."/>
            <person name="Tisa L.S."/>
            <person name="Gogarten J.P."/>
            <person name="Alloisio N."/>
            <person name="Bagnarol E."/>
            <person name="Bassi C.A."/>
            <person name="Berry A.M."/>
            <person name="Bickhart D.M."/>
            <person name="Choisne N."/>
            <person name="Couloux A."/>
            <person name="Cournoyer B."/>
            <person name="Cruveiller S."/>
            <person name="Daubin V."/>
            <person name="Demange N."/>
            <person name="Francino M.P."/>
            <person name="Goltsman E."/>
            <person name="Huang Y."/>
            <person name="Kopp O.R."/>
            <person name="Labarre L."/>
            <person name="Lapidus A."/>
            <person name="Lavire C."/>
            <person name="Marechal J."/>
            <person name="Martinez M."/>
            <person name="Mastronunzio J.E."/>
            <person name="Mullin B.C."/>
            <person name="Niemann J."/>
            <person name="Pujic P."/>
            <person name="Rawnsley T."/>
            <person name="Rouy Z."/>
            <person name="Schenowitz C."/>
            <person name="Sellstedt A."/>
            <person name="Tavares F."/>
            <person name="Tomkins J.P."/>
            <person name="Vallenet D."/>
            <person name="Valverde C."/>
            <person name="Wall L.G."/>
            <person name="Wang Y."/>
            <person name="Medigue C."/>
            <person name="Benson D.R."/>
        </authorList>
    </citation>
    <scope>NUCLEOTIDE SEQUENCE [LARGE SCALE GENOMIC DNA]</scope>
    <source>
        <strain evidence="6">DSM 45818 / CECT 9043 / CcI3</strain>
    </source>
</reference>
<dbReference type="Proteomes" id="UP000001937">
    <property type="component" value="Chromosome"/>
</dbReference>
<dbReference type="Pfam" id="PF00293">
    <property type="entry name" value="NUDIX"/>
    <property type="match status" value="1"/>
</dbReference>
<gene>
    <name evidence="5" type="ordered locus">Francci3_3701</name>
</gene>
<proteinExistence type="inferred from homology"/>
<dbReference type="PANTHER" id="PTHR43736:SF1">
    <property type="entry name" value="DIHYDRONEOPTERIN TRIPHOSPHATE DIPHOSPHATASE"/>
    <property type="match status" value="1"/>
</dbReference>
<dbReference type="eggNOG" id="COG1051">
    <property type="taxonomic scope" value="Bacteria"/>
</dbReference>
<dbReference type="AlphaFoldDB" id="Q2J6N9"/>
<dbReference type="Gene3D" id="3.90.79.10">
    <property type="entry name" value="Nucleoside Triphosphate Pyrophosphohydrolase"/>
    <property type="match status" value="1"/>
</dbReference>
<sequence length="144" mass="15552">MHSVSVAGVTLNEKGLILCIRRRDIGAWQIPGGVLERGETLHTGLRREVEEETGAVVEPVRLTGVYLNMPLGVVAMVFLCHHPTGVIASDTAEATEVSWLSIDEVRTRFVPAFAIRVADAVAGRLEPFIRTHDGVSVLPSDAAE</sequence>
<keyword evidence="2 3" id="KW-0378">Hydrolase</keyword>
<evidence type="ECO:0000259" key="4">
    <source>
        <dbReference type="PROSITE" id="PS51462"/>
    </source>
</evidence>
<dbReference type="PROSITE" id="PS00893">
    <property type="entry name" value="NUDIX_BOX"/>
    <property type="match status" value="1"/>
</dbReference>
<evidence type="ECO:0000256" key="1">
    <source>
        <dbReference type="ARBA" id="ARBA00005582"/>
    </source>
</evidence>
<dbReference type="InterPro" id="IPR000086">
    <property type="entry name" value="NUDIX_hydrolase_dom"/>
</dbReference>